<accession>A0A928BSW4</accession>
<reference evidence="2" key="1">
    <citation type="submission" date="2019-04" db="EMBL/GenBank/DDBJ databases">
        <title>Evolution of Biomass-Degrading Anaerobic Consortia Revealed by Metagenomics.</title>
        <authorList>
            <person name="Peng X."/>
        </authorList>
    </citation>
    <scope>NUCLEOTIDE SEQUENCE</scope>
    <source>
        <strain evidence="2">SIG141</strain>
    </source>
</reference>
<dbReference type="EMBL" id="SUYD01000010">
    <property type="protein sequence ID" value="MBE6266624.1"/>
    <property type="molecule type" value="Genomic_DNA"/>
</dbReference>
<protein>
    <submittedName>
        <fullName evidence="2">Uncharacterized protein</fullName>
    </submittedName>
</protein>
<gene>
    <name evidence="2" type="ORF">E7102_09155</name>
</gene>
<keyword evidence="1" id="KW-0175">Coiled coil</keyword>
<evidence type="ECO:0000313" key="2">
    <source>
        <dbReference type="EMBL" id="MBE6266624.1"/>
    </source>
</evidence>
<proteinExistence type="predicted"/>
<evidence type="ECO:0000256" key="1">
    <source>
        <dbReference type="SAM" id="Coils"/>
    </source>
</evidence>
<feature type="coiled-coil region" evidence="1">
    <location>
        <begin position="310"/>
        <end position="348"/>
    </location>
</feature>
<name>A0A928BSW4_XYLRU</name>
<dbReference type="Proteomes" id="UP000763088">
    <property type="component" value="Unassembled WGS sequence"/>
</dbReference>
<evidence type="ECO:0000313" key="3">
    <source>
        <dbReference type="Proteomes" id="UP000763088"/>
    </source>
</evidence>
<comment type="caution">
    <text evidence="2">The sequence shown here is derived from an EMBL/GenBank/DDBJ whole genome shotgun (WGS) entry which is preliminary data.</text>
</comment>
<dbReference type="AlphaFoldDB" id="A0A928BSW4"/>
<organism evidence="2 3">
    <name type="scientific">Xylanibacter ruminicola</name>
    <name type="common">Prevotella ruminicola</name>
    <dbReference type="NCBI Taxonomy" id="839"/>
    <lineage>
        <taxon>Bacteria</taxon>
        <taxon>Pseudomonadati</taxon>
        <taxon>Bacteroidota</taxon>
        <taxon>Bacteroidia</taxon>
        <taxon>Bacteroidales</taxon>
        <taxon>Prevotellaceae</taxon>
        <taxon>Xylanibacter</taxon>
    </lineage>
</organism>
<sequence length="463" mass="55521">MNNLNKTKEYIRDAVTNPLERLMKGESGEPTVNLYEKYYWQGYSPKYDPNYKSMLHDVMVPYYELYLNGDTKLCCAGDRLEFIRRKMEYIIKYDDQFGKWASEKNLIYAAECWGDNLKRYEKETKRIYRFFHVLELLLEYDCQQEWSKLSDELQKMLFTHEACYDYKTDEVLCVLHAFTMIMQQDWTKERKKEMLDLLYQHWLFLKHYYSVMIRHIIGVKWTNFYKVAETVMHSSQSFKPHMHIFYCGLLDCVDELKMTKKEKISTDKTISLMCEEMQRCEPSELLYPLCDTIFPEDFQRLLREHRPPSYNEILDDNHKKEELIQQLKDQTSRTRKELDKTKEKLEEMVLASIPIEDVDAELELYPAGTAWDMLRDLNANPIICVQKAWRDHFPDLLKKYRERLFGPIEQRKELTEAMMKIAETPKVNCHLEIVQNKETNIDQNYGPNIDLTDGGLLRLNNKE</sequence>